<dbReference type="Proteomes" id="UP000537161">
    <property type="component" value="Unassembled WGS sequence"/>
</dbReference>
<proteinExistence type="predicted"/>
<comment type="caution">
    <text evidence="8">The sequence shown here is derived from an EMBL/GenBank/DDBJ whole genome shotgun (WGS) entry which is preliminary data.</text>
</comment>
<keyword evidence="6" id="KW-0482">Metalloprotease</keyword>
<evidence type="ECO:0000259" key="7">
    <source>
        <dbReference type="Pfam" id="PF01435"/>
    </source>
</evidence>
<dbReference type="Pfam" id="PF13432">
    <property type="entry name" value="TPR_16"/>
    <property type="match status" value="2"/>
</dbReference>
<feature type="domain" description="Peptidase M48" evidence="7">
    <location>
        <begin position="63"/>
        <end position="253"/>
    </location>
</feature>
<keyword evidence="3" id="KW-0479">Metal-binding</keyword>
<sequence>MASFEVQAPGARQAAMTASPQQAAFRGPGLRVLSRILLSLLVLFAVAARPAMAQSILRDAETEALLQDMMDPLTVAAGMRAGQVRVHLLSDRSINAFVAGSQDIYVHSGLIEAADSANEVQGVLAHELGHIMGGHAIRVNEGAKAATSISLLSLLLGAAAMAAGGGEAGMGVMMAGQQAALGKFLAFTRVQEATADAAGAQYLSKAGISGRGSLDFFKKLQNLEFRYAVSQDDDATYGRTHPLSGDRIQALREVYVVDPAWNKPNDPAIEKRFQRVKAKLVGYIAEPTRTLRLYPESDQSVPAHYARAYAWHKGGYPQKALDEVTALLKTDPDDPYFLELEGQVLLESGRPKDAIPPLREAVAKSHSAPLIAATLGHALIATEDPAHYPEAEEVLKTAVALDNENPFAWYQLGIVYAARGDQARAALASAERYSLEGGQAGLALRNAEVAMQGLPEGTPDWIRAQDISLVARAEVERGRKRR</sequence>
<protein>
    <submittedName>
        <fullName evidence="8">Putative Zn-dependent protease</fullName>
    </submittedName>
</protein>
<evidence type="ECO:0000256" key="4">
    <source>
        <dbReference type="ARBA" id="ARBA00022801"/>
    </source>
</evidence>
<evidence type="ECO:0000256" key="5">
    <source>
        <dbReference type="ARBA" id="ARBA00022833"/>
    </source>
</evidence>
<dbReference type="AlphaFoldDB" id="A0A7W9B3D1"/>
<dbReference type="EMBL" id="JACIJH010000002">
    <property type="protein sequence ID" value="MBB5705515.1"/>
    <property type="molecule type" value="Genomic_DNA"/>
</dbReference>
<dbReference type="CDD" id="cd07324">
    <property type="entry name" value="M48C_Oma1-like"/>
    <property type="match status" value="1"/>
</dbReference>
<dbReference type="GO" id="GO:0016020">
    <property type="term" value="C:membrane"/>
    <property type="evidence" value="ECO:0007669"/>
    <property type="project" value="TreeGrafter"/>
</dbReference>
<comment type="cofactor">
    <cofactor evidence="1">
        <name>Zn(2+)</name>
        <dbReference type="ChEBI" id="CHEBI:29105"/>
    </cofactor>
</comment>
<dbReference type="InterPro" id="IPR001915">
    <property type="entry name" value="Peptidase_M48"/>
</dbReference>
<evidence type="ECO:0000313" key="9">
    <source>
        <dbReference type="Proteomes" id="UP000537161"/>
    </source>
</evidence>
<dbReference type="GO" id="GO:0051603">
    <property type="term" value="P:proteolysis involved in protein catabolic process"/>
    <property type="evidence" value="ECO:0007669"/>
    <property type="project" value="TreeGrafter"/>
</dbReference>
<keyword evidence="5" id="KW-0862">Zinc</keyword>
<dbReference type="InterPro" id="IPR051156">
    <property type="entry name" value="Mito/Outer_Membr_Metalloprot"/>
</dbReference>
<evidence type="ECO:0000256" key="2">
    <source>
        <dbReference type="ARBA" id="ARBA00022670"/>
    </source>
</evidence>
<keyword evidence="9" id="KW-1185">Reference proteome</keyword>
<keyword evidence="4" id="KW-0378">Hydrolase</keyword>
<dbReference type="Gene3D" id="3.30.2010.10">
    <property type="entry name" value="Metalloproteases ('zincins'), catalytic domain"/>
    <property type="match status" value="1"/>
</dbReference>
<dbReference type="InterPro" id="IPR011990">
    <property type="entry name" value="TPR-like_helical_dom_sf"/>
</dbReference>
<gene>
    <name evidence="8" type="ORF">FHR21_000848</name>
</gene>
<accession>A0A7W9B3D1</accession>
<name>A0A7W9B3D1_9SPHN</name>
<evidence type="ECO:0000256" key="6">
    <source>
        <dbReference type="ARBA" id="ARBA00023049"/>
    </source>
</evidence>
<keyword evidence="2 8" id="KW-0645">Protease</keyword>
<organism evidence="8 9">
    <name type="scientific">Sphingopyxis panaciterrulae</name>
    <dbReference type="NCBI Taxonomy" id="462372"/>
    <lineage>
        <taxon>Bacteria</taxon>
        <taxon>Pseudomonadati</taxon>
        <taxon>Pseudomonadota</taxon>
        <taxon>Alphaproteobacteria</taxon>
        <taxon>Sphingomonadales</taxon>
        <taxon>Sphingomonadaceae</taxon>
        <taxon>Sphingopyxis</taxon>
    </lineage>
</organism>
<dbReference type="PANTHER" id="PTHR22726:SF1">
    <property type="entry name" value="METALLOENDOPEPTIDASE OMA1, MITOCHONDRIAL"/>
    <property type="match status" value="1"/>
</dbReference>
<evidence type="ECO:0000256" key="1">
    <source>
        <dbReference type="ARBA" id="ARBA00001947"/>
    </source>
</evidence>
<dbReference type="Gene3D" id="1.25.40.10">
    <property type="entry name" value="Tetratricopeptide repeat domain"/>
    <property type="match status" value="1"/>
</dbReference>
<dbReference type="Pfam" id="PF01435">
    <property type="entry name" value="Peptidase_M48"/>
    <property type="match status" value="1"/>
</dbReference>
<evidence type="ECO:0000313" key="8">
    <source>
        <dbReference type="EMBL" id="MBB5705515.1"/>
    </source>
</evidence>
<reference evidence="8 9" key="1">
    <citation type="submission" date="2020-08" db="EMBL/GenBank/DDBJ databases">
        <title>Genomic Encyclopedia of Type Strains, Phase IV (KMG-IV): sequencing the most valuable type-strain genomes for metagenomic binning, comparative biology and taxonomic classification.</title>
        <authorList>
            <person name="Goeker M."/>
        </authorList>
    </citation>
    <scope>NUCLEOTIDE SEQUENCE [LARGE SCALE GENOMIC DNA]</scope>
    <source>
        <strain evidence="8 9">DSM 27163</strain>
    </source>
</reference>
<dbReference type="SUPFAM" id="SSF48452">
    <property type="entry name" value="TPR-like"/>
    <property type="match status" value="1"/>
</dbReference>
<dbReference type="GO" id="GO:0004222">
    <property type="term" value="F:metalloendopeptidase activity"/>
    <property type="evidence" value="ECO:0007669"/>
    <property type="project" value="InterPro"/>
</dbReference>
<dbReference type="PANTHER" id="PTHR22726">
    <property type="entry name" value="METALLOENDOPEPTIDASE OMA1"/>
    <property type="match status" value="1"/>
</dbReference>
<dbReference type="GO" id="GO:0046872">
    <property type="term" value="F:metal ion binding"/>
    <property type="evidence" value="ECO:0007669"/>
    <property type="project" value="UniProtKB-KW"/>
</dbReference>
<evidence type="ECO:0000256" key="3">
    <source>
        <dbReference type="ARBA" id="ARBA00022723"/>
    </source>
</evidence>